<evidence type="ECO:0000256" key="7">
    <source>
        <dbReference type="SAM" id="SignalP"/>
    </source>
</evidence>
<evidence type="ECO:0000256" key="1">
    <source>
        <dbReference type="ARBA" id="ARBA00001947"/>
    </source>
</evidence>
<dbReference type="AlphaFoldDB" id="A0A443ZVR9"/>
<evidence type="ECO:0000313" key="10">
    <source>
        <dbReference type="Proteomes" id="UP000288983"/>
    </source>
</evidence>
<protein>
    <recommendedName>
        <fullName evidence="8">Peptidase M48 domain-containing protein</fullName>
    </recommendedName>
</protein>
<keyword evidence="7" id="KW-0732">Signal</keyword>
<dbReference type="PROSITE" id="PS51257">
    <property type="entry name" value="PROKAR_LIPOPROTEIN"/>
    <property type="match status" value="1"/>
</dbReference>
<dbReference type="InterPro" id="IPR001915">
    <property type="entry name" value="Peptidase_M48"/>
</dbReference>
<dbReference type="GO" id="GO:0046872">
    <property type="term" value="F:metal ion binding"/>
    <property type="evidence" value="ECO:0007669"/>
    <property type="project" value="UniProtKB-KW"/>
</dbReference>
<evidence type="ECO:0000256" key="3">
    <source>
        <dbReference type="ARBA" id="ARBA00022723"/>
    </source>
</evidence>
<evidence type="ECO:0000256" key="5">
    <source>
        <dbReference type="ARBA" id="ARBA00022833"/>
    </source>
</evidence>
<dbReference type="GO" id="GO:0016020">
    <property type="term" value="C:membrane"/>
    <property type="evidence" value="ECO:0007669"/>
    <property type="project" value="TreeGrafter"/>
</dbReference>
<evidence type="ECO:0000256" key="6">
    <source>
        <dbReference type="ARBA" id="ARBA00023049"/>
    </source>
</evidence>
<evidence type="ECO:0000313" key="9">
    <source>
        <dbReference type="EMBL" id="RWU24328.1"/>
    </source>
</evidence>
<proteinExistence type="predicted"/>
<reference evidence="9 10" key="1">
    <citation type="submission" date="2018-06" db="EMBL/GenBank/DDBJ databases">
        <title>Bacteria isolated from soil of Wuhan.</title>
        <authorList>
            <person name="Wei X."/>
            <person name="Chunhua H."/>
        </authorList>
    </citation>
    <scope>NUCLEOTIDE SEQUENCE [LARGE SCALE GENOMIC DNA]</scope>
    <source>
        <strain evidence="10">xwS2</strain>
    </source>
</reference>
<keyword evidence="4" id="KW-0378">Hydrolase</keyword>
<keyword evidence="3" id="KW-0479">Metal-binding</keyword>
<comment type="caution">
    <text evidence="9">The sequence shown here is derived from an EMBL/GenBank/DDBJ whole genome shotgun (WGS) entry which is preliminary data.</text>
</comment>
<dbReference type="Proteomes" id="UP000288983">
    <property type="component" value="Unassembled WGS sequence"/>
</dbReference>
<feature type="signal peptide" evidence="7">
    <location>
        <begin position="1"/>
        <end position="20"/>
    </location>
</feature>
<keyword evidence="5" id="KW-0862">Zinc</keyword>
<organism evidence="9 10">
    <name type="scientific">Pseudomonas alkylphenolica</name>
    <dbReference type="NCBI Taxonomy" id="237609"/>
    <lineage>
        <taxon>Bacteria</taxon>
        <taxon>Pseudomonadati</taxon>
        <taxon>Pseudomonadota</taxon>
        <taxon>Gammaproteobacteria</taxon>
        <taxon>Pseudomonadales</taxon>
        <taxon>Pseudomonadaceae</taxon>
        <taxon>Pseudomonas</taxon>
    </lineage>
</organism>
<dbReference type="Gene3D" id="3.30.2010.10">
    <property type="entry name" value="Metalloproteases ('zincins'), catalytic domain"/>
    <property type="match status" value="1"/>
</dbReference>
<dbReference type="Pfam" id="PF01435">
    <property type="entry name" value="Peptidase_M48"/>
    <property type="match status" value="1"/>
</dbReference>
<gene>
    <name evidence="9" type="ORF">DM813_08395</name>
</gene>
<evidence type="ECO:0000259" key="8">
    <source>
        <dbReference type="Pfam" id="PF01435"/>
    </source>
</evidence>
<accession>A0A443ZVR9</accession>
<dbReference type="CDD" id="cd07324">
    <property type="entry name" value="M48C_Oma1-like"/>
    <property type="match status" value="1"/>
</dbReference>
<dbReference type="EMBL" id="QJRG01000036">
    <property type="protein sequence ID" value="RWU24328.1"/>
    <property type="molecule type" value="Genomic_DNA"/>
</dbReference>
<dbReference type="PANTHER" id="PTHR22726:SF1">
    <property type="entry name" value="METALLOENDOPEPTIDASE OMA1, MITOCHONDRIAL"/>
    <property type="match status" value="1"/>
</dbReference>
<dbReference type="OrthoDB" id="9810445at2"/>
<keyword evidence="2" id="KW-0645">Protease</keyword>
<feature type="domain" description="Peptidase M48" evidence="8">
    <location>
        <begin position="88"/>
        <end position="246"/>
    </location>
</feature>
<evidence type="ECO:0000256" key="2">
    <source>
        <dbReference type="ARBA" id="ARBA00022670"/>
    </source>
</evidence>
<dbReference type="PANTHER" id="PTHR22726">
    <property type="entry name" value="METALLOENDOPEPTIDASE OMA1"/>
    <property type="match status" value="1"/>
</dbReference>
<dbReference type="GO" id="GO:0051603">
    <property type="term" value="P:proteolysis involved in protein catabolic process"/>
    <property type="evidence" value="ECO:0007669"/>
    <property type="project" value="TreeGrafter"/>
</dbReference>
<dbReference type="GO" id="GO:0004222">
    <property type="term" value="F:metalloendopeptidase activity"/>
    <property type="evidence" value="ECO:0007669"/>
    <property type="project" value="InterPro"/>
</dbReference>
<keyword evidence="6" id="KW-0482">Metalloprotease</keyword>
<dbReference type="InterPro" id="IPR051156">
    <property type="entry name" value="Mito/Outer_Membr_Metalloprot"/>
</dbReference>
<evidence type="ECO:0000256" key="4">
    <source>
        <dbReference type="ARBA" id="ARBA00022801"/>
    </source>
</evidence>
<name>A0A443ZVR9_9PSED</name>
<feature type="chain" id="PRO_5019233644" description="Peptidase M48 domain-containing protein" evidence="7">
    <location>
        <begin position="21"/>
        <end position="489"/>
    </location>
</feature>
<comment type="cofactor">
    <cofactor evidence="1">
        <name>Zn(2+)</name>
        <dbReference type="ChEBI" id="CHEBI:29105"/>
    </cofactor>
</comment>
<sequence length="489" mass="52717">MMRKSLLIIAIALASGCAQMQVPGIPSLGKAKVDPNLTQIAANFKGPAAGRNAVATQTLQSIQLQNKALGVAQDGKIDAYLNAILARLQAGLPGTPPPARVYATPNTEFNARSFEDGGIFIPYKVLDALESEDELASLIAHEYAHVALQHYHSDWIDTAANLAYSAGNIYINRQLKTSTDKDLLGMVLTNDAVLGASQIGLVPALTRDQENEADQLGVDLLIRARYSIVGAITFLSRMEEWEARNQAILDQRKTNYFDLFSKSEQSVIAKAIDAQIDVLENKLAKQIHSTSQKHDKGEDRSKTLRSYIKQHYAGVDRPPLSVAPYTAALKSSHAKAFFTGLDQAHASTAALAQKNLPQALSNATGATKSPAALVPFARHVMINAMAVNGKSADALAMLESDVGTNSALFVDNVFLINILKKSSPEKALTLAQHSYERYADSPELLPDLILLSKQQKNPFAVMKYYGVCAGKAMASSNNALLESCNKAKG</sequence>